<feature type="transmembrane region" description="Helical" evidence="8">
    <location>
        <begin position="162"/>
        <end position="184"/>
    </location>
</feature>
<keyword evidence="7" id="KW-0675">Receptor</keyword>
<dbReference type="GO" id="GO:0050916">
    <property type="term" value="P:sensory perception of sweet taste"/>
    <property type="evidence" value="ECO:0007669"/>
    <property type="project" value="UniProtKB-ARBA"/>
</dbReference>
<dbReference type="PANTHER" id="PTHR21421">
    <property type="entry name" value="GUSTATORY RECEPTOR"/>
    <property type="match status" value="1"/>
</dbReference>
<evidence type="ECO:0000256" key="3">
    <source>
        <dbReference type="ARBA" id="ARBA00022475"/>
    </source>
</evidence>
<dbReference type="EMBL" id="BGPR01021850">
    <property type="protein sequence ID" value="GBN87554.1"/>
    <property type="molecule type" value="Genomic_DNA"/>
</dbReference>
<evidence type="ECO:0000256" key="8">
    <source>
        <dbReference type="SAM" id="Phobius"/>
    </source>
</evidence>
<keyword evidence="11" id="KW-1185">Reference proteome</keyword>
<evidence type="ECO:0000256" key="7">
    <source>
        <dbReference type="ARBA" id="ARBA00023170"/>
    </source>
</evidence>
<reference evidence="10 11" key="1">
    <citation type="journal article" date="2019" name="Sci. Rep.">
        <title>Orb-weaving spider Araneus ventricosus genome elucidates the spidroin gene catalogue.</title>
        <authorList>
            <person name="Kono N."/>
            <person name="Nakamura H."/>
            <person name="Ohtoshi R."/>
            <person name="Moran D.A.P."/>
            <person name="Shinohara A."/>
            <person name="Yoshida Y."/>
            <person name="Fujiwara M."/>
            <person name="Mori M."/>
            <person name="Tomita M."/>
            <person name="Arakawa K."/>
        </authorList>
    </citation>
    <scope>NUCLEOTIDE SEQUENCE [LARGE SCALE GENOMIC DNA]</scope>
</reference>
<keyword evidence="4 8" id="KW-0812">Transmembrane</keyword>
<keyword evidence="5 8" id="KW-1133">Transmembrane helix</keyword>
<dbReference type="EMBL" id="BGPR01021837">
    <property type="protein sequence ID" value="GBN87514.1"/>
    <property type="molecule type" value="Genomic_DNA"/>
</dbReference>
<comment type="similarity">
    <text evidence="2">Belongs to the insect chemoreceptor superfamily. Gustatory receptor (GR) family. Gr5a subfamily.</text>
</comment>
<gene>
    <name evidence="9" type="ORF">AVEN_111952_1</name>
    <name evidence="10" type="ORF">AVEN_233594_1</name>
</gene>
<evidence type="ECO:0000313" key="11">
    <source>
        <dbReference type="Proteomes" id="UP000499080"/>
    </source>
</evidence>
<dbReference type="GO" id="GO:0005886">
    <property type="term" value="C:plasma membrane"/>
    <property type="evidence" value="ECO:0007669"/>
    <property type="project" value="UniProtKB-SubCell"/>
</dbReference>
<keyword evidence="3" id="KW-1003">Cell membrane</keyword>
<evidence type="ECO:0000256" key="2">
    <source>
        <dbReference type="ARBA" id="ARBA00005327"/>
    </source>
</evidence>
<comment type="subcellular location">
    <subcellularLocation>
        <location evidence="1">Cell membrane</location>
        <topology evidence="1">Multi-pass membrane protein</topology>
    </subcellularLocation>
</comment>
<evidence type="ECO:0000256" key="1">
    <source>
        <dbReference type="ARBA" id="ARBA00004651"/>
    </source>
</evidence>
<dbReference type="OrthoDB" id="5800391at2759"/>
<dbReference type="Proteomes" id="UP000499080">
    <property type="component" value="Unassembled WGS sequence"/>
</dbReference>
<evidence type="ECO:0000256" key="6">
    <source>
        <dbReference type="ARBA" id="ARBA00023136"/>
    </source>
</evidence>
<evidence type="ECO:0008006" key="12">
    <source>
        <dbReference type="Google" id="ProtNLM"/>
    </source>
</evidence>
<dbReference type="InterPro" id="IPR009318">
    <property type="entry name" value="Gustatory_rcpt"/>
</dbReference>
<name>A0A4Y2SH46_ARAVE</name>
<feature type="transmembrane region" description="Helical" evidence="8">
    <location>
        <begin position="204"/>
        <end position="224"/>
    </location>
</feature>
<feature type="transmembrane region" description="Helical" evidence="8">
    <location>
        <begin position="38"/>
        <end position="58"/>
    </location>
</feature>
<keyword evidence="6 8" id="KW-0472">Membrane</keyword>
<proteinExistence type="inferred from homology"/>
<dbReference type="Pfam" id="PF06151">
    <property type="entry name" value="Trehalose_recp"/>
    <property type="match status" value="1"/>
</dbReference>
<evidence type="ECO:0000256" key="5">
    <source>
        <dbReference type="ARBA" id="ARBA00022989"/>
    </source>
</evidence>
<evidence type="ECO:0000256" key="4">
    <source>
        <dbReference type="ARBA" id="ARBA00022692"/>
    </source>
</evidence>
<protein>
    <recommendedName>
        <fullName evidence="12">Gustatory receptor</fullName>
    </recommendedName>
</protein>
<feature type="transmembrane region" description="Helical" evidence="8">
    <location>
        <begin position="279"/>
        <end position="297"/>
    </location>
</feature>
<comment type="caution">
    <text evidence="10">The sequence shown here is derived from an EMBL/GenBank/DDBJ whole genome shotgun (WGS) entry which is preliminary data.</text>
</comment>
<dbReference type="AlphaFoldDB" id="A0A4Y2SH46"/>
<evidence type="ECO:0000313" key="9">
    <source>
        <dbReference type="EMBL" id="GBN87514.1"/>
    </source>
</evidence>
<accession>A0A4Y2SH46</accession>
<dbReference type="PANTHER" id="PTHR21421:SF29">
    <property type="entry name" value="GUSTATORY RECEPTOR 5A FOR TREHALOSE-RELATED"/>
    <property type="match status" value="1"/>
</dbReference>
<sequence>MSAFFSWCILMANRKHVSTLLRNIYNLGRTVNAKFNQVWVYAGAMVIVTVPVLAWLTVALSMDESFCQSLLVYYGLNLIHVSEGQNCNFMRFLLIFIQFPLISMNTATAVLYVLLCCFSRNILKEYLSNGEKVSPLDCRSFKRYLIFYEQIFEVLSSLEASLSFPILLTVSNNCAFIFYCFMALDPFGKSPWPLAEHFYNFTTFTFLISLLSFLCVTLAASSVGDETKNAKQIQEKLLQRVLASTRKPDRDELMVLFVTHKRPAFTLTAWGFFTFTKGLILPAIGSISTFSLLILQIDSK</sequence>
<evidence type="ECO:0000313" key="10">
    <source>
        <dbReference type="EMBL" id="GBN87554.1"/>
    </source>
</evidence>
<feature type="transmembrane region" description="Helical" evidence="8">
    <location>
        <begin position="93"/>
        <end position="118"/>
    </location>
</feature>
<dbReference type="GO" id="GO:0008527">
    <property type="term" value="F:taste receptor activity"/>
    <property type="evidence" value="ECO:0007669"/>
    <property type="project" value="InterPro"/>
</dbReference>
<organism evidence="10 11">
    <name type="scientific">Araneus ventricosus</name>
    <name type="common">Orbweaver spider</name>
    <name type="synonym">Epeira ventricosa</name>
    <dbReference type="NCBI Taxonomy" id="182803"/>
    <lineage>
        <taxon>Eukaryota</taxon>
        <taxon>Metazoa</taxon>
        <taxon>Ecdysozoa</taxon>
        <taxon>Arthropoda</taxon>
        <taxon>Chelicerata</taxon>
        <taxon>Arachnida</taxon>
        <taxon>Araneae</taxon>
        <taxon>Araneomorphae</taxon>
        <taxon>Entelegynae</taxon>
        <taxon>Araneoidea</taxon>
        <taxon>Araneidae</taxon>
        <taxon>Araneus</taxon>
    </lineage>
</organism>